<protein>
    <submittedName>
        <fullName evidence="2">Uncharacterized protein</fullName>
    </submittedName>
</protein>
<comment type="caution">
    <text evidence="2">The sequence shown here is derived from an EMBL/GenBank/DDBJ whole genome shotgun (WGS) entry which is preliminary data.</text>
</comment>
<feature type="compositionally biased region" description="Polar residues" evidence="1">
    <location>
        <begin position="13"/>
        <end position="29"/>
    </location>
</feature>
<evidence type="ECO:0000313" key="2">
    <source>
        <dbReference type="EMBL" id="KAJ1104393.1"/>
    </source>
</evidence>
<keyword evidence="3" id="KW-1185">Reference proteome</keyword>
<sequence length="107" mass="11805">MRARPREHYSLYEAQQSGSIPSLQSANTGSEERRPQQRCRTPRVTRQGSSPLASSSPPRLRGTPSTPRPLPSTPGINFPWRGRSRYPSQGPVGAPCPCRSLVHSWGI</sequence>
<reference evidence="2" key="1">
    <citation type="journal article" date="2022" name="bioRxiv">
        <title>Sequencing and chromosome-scale assembly of the giantPleurodeles waltlgenome.</title>
        <authorList>
            <person name="Brown T."/>
            <person name="Elewa A."/>
            <person name="Iarovenko S."/>
            <person name="Subramanian E."/>
            <person name="Araus A.J."/>
            <person name="Petzold A."/>
            <person name="Susuki M."/>
            <person name="Suzuki K.-i.T."/>
            <person name="Hayashi T."/>
            <person name="Toyoda A."/>
            <person name="Oliveira C."/>
            <person name="Osipova E."/>
            <person name="Leigh N.D."/>
            <person name="Simon A."/>
            <person name="Yun M.H."/>
        </authorList>
    </citation>
    <scope>NUCLEOTIDE SEQUENCE</scope>
    <source>
        <strain evidence="2">20211129_DDA</strain>
        <tissue evidence="2">Liver</tissue>
    </source>
</reference>
<proteinExistence type="predicted"/>
<dbReference type="EMBL" id="JANPWB010000013">
    <property type="protein sequence ID" value="KAJ1104393.1"/>
    <property type="molecule type" value="Genomic_DNA"/>
</dbReference>
<feature type="compositionally biased region" description="Basic and acidic residues" evidence="1">
    <location>
        <begin position="1"/>
        <end position="10"/>
    </location>
</feature>
<organism evidence="2 3">
    <name type="scientific">Pleurodeles waltl</name>
    <name type="common">Iberian ribbed newt</name>
    <dbReference type="NCBI Taxonomy" id="8319"/>
    <lineage>
        <taxon>Eukaryota</taxon>
        <taxon>Metazoa</taxon>
        <taxon>Chordata</taxon>
        <taxon>Craniata</taxon>
        <taxon>Vertebrata</taxon>
        <taxon>Euteleostomi</taxon>
        <taxon>Amphibia</taxon>
        <taxon>Batrachia</taxon>
        <taxon>Caudata</taxon>
        <taxon>Salamandroidea</taxon>
        <taxon>Salamandridae</taxon>
        <taxon>Pleurodelinae</taxon>
        <taxon>Pleurodeles</taxon>
    </lineage>
</organism>
<accession>A0AAV7MLF4</accession>
<evidence type="ECO:0000256" key="1">
    <source>
        <dbReference type="SAM" id="MobiDB-lite"/>
    </source>
</evidence>
<gene>
    <name evidence="2" type="ORF">NDU88_001805</name>
</gene>
<feature type="compositionally biased region" description="Low complexity" evidence="1">
    <location>
        <begin position="49"/>
        <end position="65"/>
    </location>
</feature>
<dbReference type="Proteomes" id="UP001066276">
    <property type="component" value="Chromosome 9"/>
</dbReference>
<evidence type="ECO:0000313" key="3">
    <source>
        <dbReference type="Proteomes" id="UP001066276"/>
    </source>
</evidence>
<dbReference type="AlphaFoldDB" id="A0AAV7MLF4"/>
<feature type="region of interest" description="Disordered" evidence="1">
    <location>
        <begin position="1"/>
        <end position="96"/>
    </location>
</feature>
<name>A0AAV7MLF4_PLEWA</name>